<gene>
    <name evidence="1" type="ORF">EVAR_11312_1</name>
</gene>
<accession>A0A4C1U0R4</accession>
<dbReference type="EMBL" id="BGZK01000113">
    <property type="protein sequence ID" value="GBP19922.1"/>
    <property type="molecule type" value="Genomic_DNA"/>
</dbReference>
<evidence type="ECO:0000313" key="1">
    <source>
        <dbReference type="EMBL" id="GBP19922.1"/>
    </source>
</evidence>
<name>A0A4C1U0R4_EUMVA</name>
<proteinExistence type="predicted"/>
<organism evidence="1 2">
    <name type="scientific">Eumeta variegata</name>
    <name type="common">Bagworm moth</name>
    <name type="synonym">Eumeta japonica</name>
    <dbReference type="NCBI Taxonomy" id="151549"/>
    <lineage>
        <taxon>Eukaryota</taxon>
        <taxon>Metazoa</taxon>
        <taxon>Ecdysozoa</taxon>
        <taxon>Arthropoda</taxon>
        <taxon>Hexapoda</taxon>
        <taxon>Insecta</taxon>
        <taxon>Pterygota</taxon>
        <taxon>Neoptera</taxon>
        <taxon>Endopterygota</taxon>
        <taxon>Lepidoptera</taxon>
        <taxon>Glossata</taxon>
        <taxon>Ditrysia</taxon>
        <taxon>Tineoidea</taxon>
        <taxon>Psychidae</taxon>
        <taxon>Oiketicinae</taxon>
        <taxon>Eumeta</taxon>
    </lineage>
</organism>
<reference evidence="1 2" key="1">
    <citation type="journal article" date="2019" name="Commun. Biol.">
        <title>The bagworm genome reveals a unique fibroin gene that provides high tensile strength.</title>
        <authorList>
            <person name="Kono N."/>
            <person name="Nakamura H."/>
            <person name="Ohtoshi R."/>
            <person name="Tomita M."/>
            <person name="Numata K."/>
            <person name="Arakawa K."/>
        </authorList>
    </citation>
    <scope>NUCLEOTIDE SEQUENCE [LARGE SCALE GENOMIC DNA]</scope>
</reference>
<protein>
    <submittedName>
        <fullName evidence="1">Uncharacterized protein</fullName>
    </submittedName>
</protein>
<dbReference type="Proteomes" id="UP000299102">
    <property type="component" value="Unassembled WGS sequence"/>
</dbReference>
<evidence type="ECO:0000313" key="2">
    <source>
        <dbReference type="Proteomes" id="UP000299102"/>
    </source>
</evidence>
<dbReference type="AlphaFoldDB" id="A0A4C1U0R4"/>
<keyword evidence="2" id="KW-1185">Reference proteome</keyword>
<sequence length="78" mass="8871">MLMQYYAKTSLCALSVKESESKRDLNRIESENRIVIDSESEIAIRVKATDSAHVAARSKPVAALRERNHVYETHIRAL</sequence>
<comment type="caution">
    <text evidence="1">The sequence shown here is derived from an EMBL/GenBank/DDBJ whole genome shotgun (WGS) entry which is preliminary data.</text>
</comment>